<proteinExistence type="inferred from homology"/>
<evidence type="ECO:0000256" key="4">
    <source>
        <dbReference type="ARBA" id="ARBA00015399"/>
    </source>
</evidence>
<gene>
    <name evidence="12" type="ORF">CBER1_10544</name>
</gene>
<keyword evidence="7 10" id="KW-0539">Nucleus</keyword>
<dbReference type="Pfam" id="PF08146">
    <property type="entry name" value="BP28CT"/>
    <property type="match status" value="1"/>
</dbReference>
<dbReference type="SMART" id="SM01036">
    <property type="entry name" value="BP28CT"/>
    <property type="match status" value="1"/>
</dbReference>
<evidence type="ECO:0000256" key="6">
    <source>
        <dbReference type="ARBA" id="ARBA00022552"/>
    </source>
</evidence>
<dbReference type="GO" id="GO:0030686">
    <property type="term" value="C:90S preribosome"/>
    <property type="evidence" value="ECO:0007669"/>
    <property type="project" value="TreeGrafter"/>
</dbReference>
<evidence type="ECO:0000256" key="2">
    <source>
        <dbReference type="ARBA" id="ARBA00010559"/>
    </source>
</evidence>
<dbReference type="Proteomes" id="UP000237631">
    <property type="component" value="Unassembled WGS sequence"/>
</dbReference>
<evidence type="ECO:0000256" key="5">
    <source>
        <dbReference type="ARBA" id="ARBA00022517"/>
    </source>
</evidence>
<dbReference type="InterPro" id="IPR011989">
    <property type="entry name" value="ARM-like"/>
</dbReference>
<accession>A0A2S6CJ23</accession>
<keyword evidence="8 10" id="KW-0687">Ribonucleoprotein</keyword>
<name>A0A2S6CJ23_9PEZI</name>
<evidence type="ECO:0000256" key="7">
    <source>
        <dbReference type="ARBA" id="ARBA00023242"/>
    </source>
</evidence>
<evidence type="ECO:0000256" key="9">
    <source>
        <dbReference type="ARBA" id="ARBA00025076"/>
    </source>
</evidence>
<dbReference type="SUPFAM" id="SSF48371">
    <property type="entry name" value="ARM repeat"/>
    <property type="match status" value="2"/>
</dbReference>
<comment type="similarity">
    <text evidence="2 10">Belongs to the HEATR1/UTP10 family.</text>
</comment>
<dbReference type="EMBL" id="PNEN01000362">
    <property type="protein sequence ID" value="PPJ59703.1"/>
    <property type="molecule type" value="Genomic_DNA"/>
</dbReference>
<dbReference type="GO" id="GO:0045943">
    <property type="term" value="P:positive regulation of transcription by RNA polymerase I"/>
    <property type="evidence" value="ECO:0007669"/>
    <property type="project" value="TreeGrafter"/>
</dbReference>
<evidence type="ECO:0000256" key="3">
    <source>
        <dbReference type="ARBA" id="ARBA00011399"/>
    </source>
</evidence>
<evidence type="ECO:0000313" key="12">
    <source>
        <dbReference type="EMBL" id="PPJ59703.1"/>
    </source>
</evidence>
<evidence type="ECO:0000256" key="8">
    <source>
        <dbReference type="ARBA" id="ARBA00023274"/>
    </source>
</evidence>
<reference evidence="13" key="1">
    <citation type="journal article" date="2017" name="bioRxiv">
        <title>Conservation of a gene cluster reveals novel cercosporin biosynthetic mechanisms and extends production to the genus Colletotrichum.</title>
        <authorList>
            <person name="de Jonge R."/>
            <person name="Ebert M.K."/>
            <person name="Huitt-Roehl C.R."/>
            <person name="Pal P."/>
            <person name="Suttle J.C."/>
            <person name="Spanner R.E."/>
            <person name="Neubauer J.D."/>
            <person name="Jurick W.M.II."/>
            <person name="Stott K.A."/>
            <person name="Secor G.A."/>
            <person name="Thomma B.P.H.J."/>
            <person name="Van de Peer Y."/>
            <person name="Townsend C.A."/>
            <person name="Bolton M.D."/>
        </authorList>
    </citation>
    <scope>NUCLEOTIDE SEQUENCE [LARGE SCALE GENOMIC DNA]</scope>
    <source>
        <strain evidence="13">CBS538.71</strain>
    </source>
</reference>
<evidence type="ECO:0000313" key="13">
    <source>
        <dbReference type="Proteomes" id="UP000237631"/>
    </source>
</evidence>
<dbReference type="InterPro" id="IPR016024">
    <property type="entry name" value="ARM-type_fold"/>
</dbReference>
<evidence type="ECO:0000256" key="1">
    <source>
        <dbReference type="ARBA" id="ARBA00004604"/>
    </source>
</evidence>
<dbReference type="PANTHER" id="PTHR13457:SF1">
    <property type="entry name" value="HEAT REPEAT-CONTAINING PROTEIN 1"/>
    <property type="match status" value="1"/>
</dbReference>
<keyword evidence="6 10" id="KW-0698">rRNA processing</keyword>
<organism evidence="12 13">
    <name type="scientific">Cercospora berteroae</name>
    <dbReference type="NCBI Taxonomy" id="357750"/>
    <lineage>
        <taxon>Eukaryota</taxon>
        <taxon>Fungi</taxon>
        <taxon>Dikarya</taxon>
        <taxon>Ascomycota</taxon>
        <taxon>Pezizomycotina</taxon>
        <taxon>Dothideomycetes</taxon>
        <taxon>Dothideomycetidae</taxon>
        <taxon>Mycosphaerellales</taxon>
        <taxon>Mycosphaerellaceae</taxon>
        <taxon>Cercospora</taxon>
    </lineage>
</organism>
<keyword evidence="13" id="KW-1185">Reference proteome</keyword>
<dbReference type="PANTHER" id="PTHR13457">
    <property type="entry name" value="BAP28"/>
    <property type="match status" value="1"/>
</dbReference>
<comment type="subcellular location">
    <subcellularLocation>
        <location evidence="1 10">Nucleus</location>
        <location evidence="1 10">Nucleolus</location>
    </subcellularLocation>
</comment>
<dbReference type="GO" id="GO:0034455">
    <property type="term" value="C:t-UTP complex"/>
    <property type="evidence" value="ECO:0007669"/>
    <property type="project" value="TreeGrafter"/>
</dbReference>
<dbReference type="GO" id="GO:0032040">
    <property type="term" value="C:small-subunit processome"/>
    <property type="evidence" value="ECO:0007669"/>
    <property type="project" value="TreeGrafter"/>
</dbReference>
<dbReference type="STRING" id="357750.A0A2S6CJ23"/>
<evidence type="ECO:0000259" key="11">
    <source>
        <dbReference type="SMART" id="SM01036"/>
    </source>
</evidence>
<comment type="subunit">
    <text evidence="3 10">Component of the ribosomal small subunit (SSU) processome.</text>
</comment>
<dbReference type="InterPro" id="IPR012954">
    <property type="entry name" value="BP28_C_dom"/>
</dbReference>
<dbReference type="GO" id="GO:0030515">
    <property type="term" value="F:snoRNA binding"/>
    <property type="evidence" value="ECO:0007669"/>
    <property type="project" value="TreeGrafter"/>
</dbReference>
<evidence type="ECO:0000256" key="10">
    <source>
        <dbReference type="RuleBase" id="RU367065"/>
    </source>
</evidence>
<dbReference type="InterPro" id="IPR056473">
    <property type="entry name" value="HEAT_Utp10/HEAT1"/>
</dbReference>
<keyword evidence="5 10" id="KW-0690">Ribosome biogenesis</keyword>
<dbReference type="OrthoDB" id="31183at2759"/>
<dbReference type="Pfam" id="PF23243">
    <property type="entry name" value="HEAT_HEATR1"/>
    <property type="match status" value="1"/>
</dbReference>
<feature type="domain" description="BP28 C-terminal" evidence="11">
    <location>
        <begin position="1492"/>
        <end position="1639"/>
    </location>
</feature>
<dbReference type="GO" id="GO:0000462">
    <property type="term" value="P:maturation of SSU-rRNA from tricistronic rRNA transcript (SSU-rRNA, 5.8S rRNA, LSU-rRNA)"/>
    <property type="evidence" value="ECO:0007669"/>
    <property type="project" value="TreeGrafter"/>
</dbReference>
<dbReference type="Pfam" id="PF12397">
    <property type="entry name" value="U3snoRNP10"/>
    <property type="match status" value="1"/>
</dbReference>
<comment type="caution">
    <text evidence="12">The sequence shown here is derived from an EMBL/GenBank/DDBJ whole genome shotgun (WGS) entry which is preliminary data.</text>
</comment>
<sequence>MATALQQQLTAIAANSTHQLDLKAQKARHSKSLLFEPRDAATQKFDTIYQICLEAFEELCELDKRFRPYARNLFSEQSKTEDRTNMTVQENGELDTVIVRFLGLLGGRLLLKPAMKAMEWLVRRFRVQEYNTEAVLFTFLPYHASHIFPTLLSILPEQLPPIFRFLHPYVTSLQSPPRHAIVAAASNQSALFSAFSQYVLGVAKLKYQQPMLLGFWASITAQSVNNMIDASRSGRKEVRRQKEEDMLMKVLPILRGALAIQGVPELYLGCCMIMTIMATKADLSEATLNALMDAVASGWTEQTIEDGIICLSVLAEEKEQLTLSRGTVRALLKQENPLEILEQVGGNYRVEKLLTGVALGALDLIKGTSDANAVQLLPSILSSDLLPESHTVYILETTLRTIADLPQDESGGNGRRDLVSLVSRVTDEEHGARQLQTAAQRANLDLAKLDGNLTLRLTDGDETRDEERDQMLLDSQFDMEAIEGKPLFENLPKMDSTDFSFLDEAHSAIFADYCSAFHAALPSKQDVAAFFSLPCLARKSLTQQPTMLTFLARTWTSDIPASVRVRALQVTRELLEQVRRSGQSIDLQLLIPHIISGLSDSVKAVRSAAASSCLALHSTYDVKKLKESTVWAKPSAYGPAGFNVQWLSSADAHKFLSDGIVPVLEDCVIDQNYILQHLADTINGATKAERKELKQALRASVYSCLASHVVATPEPQVKLRLLDVTGKVGKVSGSNTRVQVLLPFSKQALGHKYSDPKLCKALVSNMTHRSTEELQFLKDLAGGQYGVDRAQYGFARISQLWRNIKQNSQIDVADWLLNLSLGGEGSTASEEIQAQAVETLRNLALPSEILVHLVESLPSVAQLQGQPTPAKKQRTSRTSDVSKLASIDKVKLDAAVRKITLVLEVVEGSKADQHPQLLKGLFYLLSELQHYKTLLDSELVYLQGLLINNLLSVVKGLKTVSNEDVDRSVVRADLIVDCVRTTSSTQVHQSALLLMSALASWAPDLVLHSVMPLFTFMGSTILKQGDDYSAHVTDQTVARIIPPLAASLKKKGRDLLTGSAELLLSFTAAFEHIPLHRRAGLFHNLVQTLGPEESLFAIMAMLIERYPEDSSVLPFVSDLMSHFPSTVELGAIRRYLDLVFDTLKSKRALSDFILGYGEKSADQAKASTIVLMEGLASTLSRDALRRKLAKELKSDAETATSLQNTYSVILEKTMQLGLQVTSSEDLSDSASNVLTALLGLMPTSDFIESSAMLMQTGSDEIRQQVFRSLEQRVETARRGDATLQKVFTEVLPNCALFIASSQPIATRTAAITCIDRISDKFGKTDCSTVMSVAQEIAGDAALGEKDEDLRSISILCLASMVEVLGDEMIPILPKTFDTVLKYMHETLHEGDGEANMELLVAGFSFAMAVLDHIPWMLSGKYLDRLLVLAAESDADTVQQFIALAAIKVSANDFLGAIERTWTEVVKIATEDDVDAARIHVTALNTAVQHHTKATTAQNAQLLFKILILAFDLRRQLADEDEEDLSSLFDMVIDTTMQAVLKLNDNTFRPFFIRLTEWAFAGLPQSDRKGTLSRTSSLYSFSLVLFEQLKSLVTSYASFLLENAASLLTTLSPGDERDLELLNLVLETLTSNFSNDQDGFWQSPAHFDAIVKPLVSRFGLASTYDVNSHVIPAITELAACVSSQDHHKTMNGLIMTFMRNENSAVRLAAIKAERSLTERLHIDWLNSLPEMLPFISELQEDDEGVVERECLRWIAQIEEVTGESLEGMLQ</sequence>
<dbReference type="InterPro" id="IPR040191">
    <property type="entry name" value="UTP10"/>
</dbReference>
<dbReference type="InterPro" id="IPR022125">
    <property type="entry name" value="U3snoRNP10_N"/>
</dbReference>
<dbReference type="Gene3D" id="1.25.10.10">
    <property type="entry name" value="Leucine-rich Repeat Variant"/>
    <property type="match status" value="3"/>
</dbReference>
<protein>
    <recommendedName>
        <fullName evidence="4 10">U3 small nucleolar RNA-associated protein 10</fullName>
    </recommendedName>
</protein>
<comment type="function">
    <text evidence="9">Involved in nucleolar processing of pre-18S ribosomal RNA. Involved in ribosome biosynthesis.</text>
</comment>